<evidence type="ECO:0008006" key="3">
    <source>
        <dbReference type="Google" id="ProtNLM"/>
    </source>
</evidence>
<accession>A0AAE0LCH4</accession>
<dbReference type="Gene3D" id="3.20.20.70">
    <property type="entry name" value="Aldolase class I"/>
    <property type="match status" value="1"/>
</dbReference>
<dbReference type="InterPro" id="IPR011060">
    <property type="entry name" value="RibuloseP-bd_barrel"/>
</dbReference>
<evidence type="ECO:0000313" key="1">
    <source>
        <dbReference type="EMBL" id="KAK3279755.1"/>
    </source>
</evidence>
<protein>
    <recommendedName>
        <fullName evidence="3">Indole-3-glycerol-phosphate synthase</fullName>
    </recommendedName>
</protein>
<dbReference type="InterPro" id="IPR013785">
    <property type="entry name" value="Aldolase_TIM"/>
</dbReference>
<name>A0AAE0LCH4_9CHLO</name>
<sequence length="318" mass="34228">MASLFGQTLQRFKKPRQIKCIDARWSYRGARSLSDGSAFEIKQTHRLRLPGNKCGALALFGNEDLKLKKDKVFEEVRRLGDEGAQAKIQTAKPRPDPYALQDLVEQFTWKGQGILVAEVPTVLPGANGVKGLTSTIVNAGAHALAVRTDDRQVLRDVVGASSAPVLWLEPVFHPLQVLDAAEDGAAGVFFLPDHQPLSELELMVGYARRLGLEAIVEISSRHQLAGDLEDRMGPCFSANCLWPLSIGIAGFGEDIADGILGELPYGSVAIVGSNSVDSVRVARSRGADVVVLHADAFVSTPSPHQLVDLALYALSGDD</sequence>
<dbReference type="Proteomes" id="UP001190700">
    <property type="component" value="Unassembled WGS sequence"/>
</dbReference>
<dbReference type="AlphaFoldDB" id="A0AAE0LCH4"/>
<keyword evidence="2" id="KW-1185">Reference proteome</keyword>
<dbReference type="EMBL" id="LGRX02004690">
    <property type="protein sequence ID" value="KAK3279755.1"/>
    <property type="molecule type" value="Genomic_DNA"/>
</dbReference>
<evidence type="ECO:0000313" key="2">
    <source>
        <dbReference type="Proteomes" id="UP001190700"/>
    </source>
</evidence>
<proteinExistence type="predicted"/>
<dbReference type="SUPFAM" id="SSF51366">
    <property type="entry name" value="Ribulose-phoshate binding barrel"/>
    <property type="match status" value="1"/>
</dbReference>
<comment type="caution">
    <text evidence="1">The sequence shown here is derived from an EMBL/GenBank/DDBJ whole genome shotgun (WGS) entry which is preliminary data.</text>
</comment>
<reference evidence="1 2" key="1">
    <citation type="journal article" date="2015" name="Genome Biol. Evol.">
        <title>Comparative Genomics of a Bacterivorous Green Alga Reveals Evolutionary Causalities and Consequences of Phago-Mixotrophic Mode of Nutrition.</title>
        <authorList>
            <person name="Burns J.A."/>
            <person name="Paasch A."/>
            <person name="Narechania A."/>
            <person name="Kim E."/>
        </authorList>
    </citation>
    <scope>NUCLEOTIDE SEQUENCE [LARGE SCALE GENOMIC DNA]</scope>
    <source>
        <strain evidence="1 2">PLY_AMNH</strain>
    </source>
</reference>
<organism evidence="1 2">
    <name type="scientific">Cymbomonas tetramitiformis</name>
    <dbReference type="NCBI Taxonomy" id="36881"/>
    <lineage>
        <taxon>Eukaryota</taxon>
        <taxon>Viridiplantae</taxon>
        <taxon>Chlorophyta</taxon>
        <taxon>Pyramimonadophyceae</taxon>
        <taxon>Pyramimonadales</taxon>
        <taxon>Pyramimonadaceae</taxon>
        <taxon>Cymbomonas</taxon>
    </lineage>
</organism>
<gene>
    <name evidence="1" type="ORF">CYMTET_12379</name>
</gene>